<accession>A0A480U789</accession>
<dbReference type="InterPro" id="IPR029978">
    <property type="entry name" value="LMO-7"/>
</dbReference>
<evidence type="ECO:0000256" key="1">
    <source>
        <dbReference type="SAM" id="MobiDB-lite"/>
    </source>
</evidence>
<dbReference type="Gene3D" id="1.10.418.10">
    <property type="entry name" value="Calponin-like domain"/>
    <property type="match status" value="1"/>
</dbReference>
<dbReference type="InterPro" id="IPR003096">
    <property type="entry name" value="SM22_calponin"/>
</dbReference>
<feature type="compositionally biased region" description="Polar residues" evidence="1">
    <location>
        <begin position="639"/>
        <end position="648"/>
    </location>
</feature>
<dbReference type="InterPro" id="IPR036872">
    <property type="entry name" value="CH_dom_sf"/>
</dbReference>
<feature type="region of interest" description="Disordered" evidence="1">
    <location>
        <begin position="360"/>
        <end position="540"/>
    </location>
</feature>
<feature type="compositionally biased region" description="Polar residues" evidence="1">
    <location>
        <begin position="1096"/>
        <end position="1105"/>
    </location>
</feature>
<feature type="compositionally biased region" description="Basic and acidic residues" evidence="1">
    <location>
        <begin position="1006"/>
        <end position="1019"/>
    </location>
</feature>
<feature type="compositionally biased region" description="Polar residues" evidence="1">
    <location>
        <begin position="1126"/>
        <end position="1152"/>
    </location>
</feature>
<dbReference type="PROSITE" id="PS50106">
    <property type="entry name" value="PDZ"/>
    <property type="match status" value="1"/>
</dbReference>
<proteinExistence type="predicted"/>
<feature type="compositionally biased region" description="Polar residues" evidence="1">
    <location>
        <begin position="606"/>
        <end position="627"/>
    </location>
</feature>
<organism evidence="4">
    <name type="scientific">Sus scrofa</name>
    <name type="common">Pig</name>
    <dbReference type="NCBI Taxonomy" id="9823"/>
    <lineage>
        <taxon>Eukaryota</taxon>
        <taxon>Metazoa</taxon>
        <taxon>Chordata</taxon>
        <taxon>Craniata</taxon>
        <taxon>Vertebrata</taxon>
        <taxon>Euteleostomi</taxon>
        <taxon>Mammalia</taxon>
        <taxon>Eutheria</taxon>
        <taxon>Laurasiatheria</taxon>
        <taxon>Artiodactyla</taxon>
        <taxon>Suina</taxon>
        <taxon>Suidae</taxon>
        <taxon>Sus</taxon>
    </lineage>
</organism>
<feature type="compositionally biased region" description="Polar residues" evidence="1">
    <location>
        <begin position="559"/>
        <end position="582"/>
    </location>
</feature>
<dbReference type="SUPFAM" id="SSF50156">
    <property type="entry name" value="PDZ domain-like"/>
    <property type="match status" value="1"/>
</dbReference>
<feature type="compositionally biased region" description="Polar residues" evidence="1">
    <location>
        <begin position="448"/>
        <end position="461"/>
    </location>
</feature>
<name>A0A480U789_PIG</name>
<feature type="domain" description="Calponin-homology (CH)" evidence="2">
    <location>
        <begin position="9"/>
        <end position="126"/>
    </location>
</feature>
<dbReference type="InterPro" id="IPR031865">
    <property type="entry name" value="DUF4757"/>
</dbReference>
<reference evidence="4" key="1">
    <citation type="journal article" date="2019" name="PeerJ">
        <title>Genes of the pig, Sus scrofa, reconstructed with EvidentialGene.</title>
        <authorList>
            <person name="Gilbert D.G."/>
        </authorList>
    </citation>
    <scope>NUCLEOTIDE SEQUENCE</scope>
</reference>
<dbReference type="PROSITE" id="PS50021">
    <property type="entry name" value="CH"/>
    <property type="match status" value="1"/>
</dbReference>
<feature type="compositionally biased region" description="Polar residues" evidence="1">
    <location>
        <begin position="486"/>
        <end position="499"/>
    </location>
</feature>
<evidence type="ECO:0000313" key="4">
    <source>
        <dbReference type="EMBL" id="HDB67697.1"/>
    </source>
</evidence>
<evidence type="ECO:0000259" key="2">
    <source>
        <dbReference type="PROSITE" id="PS50021"/>
    </source>
</evidence>
<feature type="compositionally biased region" description="Basic and acidic residues" evidence="1">
    <location>
        <begin position="950"/>
        <end position="998"/>
    </location>
</feature>
<dbReference type="AlphaFoldDB" id="A0A480U789"/>
<dbReference type="EMBL" id="DQIR01212220">
    <property type="protein sequence ID" value="HDB67697.1"/>
    <property type="molecule type" value="Transcribed_RNA"/>
</dbReference>
<dbReference type="Gene3D" id="2.30.42.10">
    <property type="match status" value="1"/>
</dbReference>
<feature type="compositionally biased region" description="Polar residues" evidence="1">
    <location>
        <begin position="1230"/>
        <end position="1246"/>
    </location>
</feature>
<feature type="compositionally biased region" description="Pro residues" evidence="1">
    <location>
        <begin position="1190"/>
        <end position="1201"/>
    </location>
</feature>
<dbReference type="Pfam" id="PF15949">
    <property type="entry name" value="DUF4757"/>
    <property type="match status" value="1"/>
</dbReference>
<feature type="region of interest" description="Disordered" evidence="1">
    <location>
        <begin position="257"/>
        <end position="286"/>
    </location>
</feature>
<dbReference type="GO" id="GO:0023051">
    <property type="term" value="P:regulation of signaling"/>
    <property type="evidence" value="ECO:0007669"/>
    <property type="project" value="InterPro"/>
</dbReference>
<dbReference type="PANTHER" id="PTHR46767">
    <property type="entry name" value="LIM DOMAIN ONLY PROTEIN 7"/>
    <property type="match status" value="1"/>
</dbReference>
<dbReference type="GO" id="GO:0030155">
    <property type="term" value="P:regulation of cell adhesion"/>
    <property type="evidence" value="ECO:0007669"/>
    <property type="project" value="InterPro"/>
</dbReference>
<feature type="compositionally biased region" description="Polar residues" evidence="1">
    <location>
        <begin position="507"/>
        <end position="540"/>
    </location>
</feature>
<dbReference type="PRINTS" id="PR00888">
    <property type="entry name" value="SM22CALPONIN"/>
</dbReference>
<dbReference type="SUPFAM" id="SSF47576">
    <property type="entry name" value="Calponin-homology domain, CH-domain"/>
    <property type="match status" value="1"/>
</dbReference>
<dbReference type="SMART" id="SM00228">
    <property type="entry name" value="PDZ"/>
    <property type="match status" value="1"/>
</dbReference>
<dbReference type="PANTHER" id="PTHR46767:SF1">
    <property type="entry name" value="LIM DOMAIN ONLY PROTEIN 7"/>
    <property type="match status" value="1"/>
</dbReference>
<dbReference type="EMBL" id="DQIR01311328">
    <property type="protein sequence ID" value="HDC66806.1"/>
    <property type="molecule type" value="Transcribed_RNA"/>
</dbReference>
<protein>
    <submittedName>
        <fullName evidence="4">LIM domain only protein 7 isoform 1</fullName>
    </submittedName>
</protein>
<evidence type="ECO:0000259" key="3">
    <source>
        <dbReference type="PROSITE" id="PS50106"/>
    </source>
</evidence>
<dbReference type="SMART" id="SM00033">
    <property type="entry name" value="CH"/>
    <property type="match status" value="1"/>
</dbReference>
<dbReference type="CDD" id="cd21277">
    <property type="entry name" value="CH_LMO7"/>
    <property type="match status" value="1"/>
</dbReference>
<feature type="region of interest" description="Disordered" evidence="1">
    <location>
        <begin position="553"/>
        <end position="648"/>
    </location>
</feature>
<dbReference type="FunFam" id="1.10.418.10:FF:000038">
    <property type="entry name" value="LIM and calponin homology domains-containing protein 1"/>
    <property type="match status" value="1"/>
</dbReference>
<feature type="region of interest" description="Disordered" evidence="1">
    <location>
        <begin position="863"/>
        <end position="1250"/>
    </location>
</feature>
<feature type="region of interest" description="Disordered" evidence="1">
    <location>
        <begin position="812"/>
        <end position="840"/>
    </location>
</feature>
<dbReference type="InterPro" id="IPR001715">
    <property type="entry name" value="CH_dom"/>
</dbReference>
<feature type="compositionally biased region" description="Basic and acidic residues" evidence="1">
    <location>
        <begin position="777"/>
        <end position="788"/>
    </location>
</feature>
<dbReference type="InterPro" id="IPR036034">
    <property type="entry name" value="PDZ_sf"/>
</dbReference>
<feature type="compositionally biased region" description="Basic and acidic residues" evidence="1">
    <location>
        <begin position="910"/>
        <end position="926"/>
    </location>
</feature>
<dbReference type="InterPro" id="IPR001478">
    <property type="entry name" value="PDZ"/>
</dbReference>
<sequence>MEEAEIDCALAFAEAQRWVEAVTEKNFETKDFRASLENGVLLCDLINKLKPGIIKKINRLSTPIAGLDNINVFLKACEQIGLKEAQLFHPGDLQDLSNRVTVKQEETDRRAKNVLITLYWLGRKAQNNPYYNGPHLNLKAFENLLGQALTKALEESSCLKRSGRDSGYSDIWCAERGEFPAPPGNYNREDSFESLDSLGSRSFTSCSSDITLRGAREGCESDTDSEFTFKMQDHNRDDMSYRRISAIEPKSALPFNRFLPNKSRQPSYVPAPLRKKKLDKNEDNRRSWASPVYTEADGTFPRLFQKIYGENGSKSLSDVSAEDVQNLRQLRYEEMQKIKSQLKEQDQKWQDDLAKWKDRRKSYTSDLQKKKEEREEIEKQALEKSERRSKTFNEMLQDRESPNQTSTVTLNRRLYSSDDGLNEEKLPSTLMMSEASSQSEGAEEPGTTYPSDMPKQNSTAFANRKAPLRDETQLPSKSPMEEQRPASLSSQHSLNTQMESVAVSASLPRSYQKTDTARLTSVVTPRPFGSQSRGISSLPRSYTMDDAWKYNGDGDSVKRTQNSSVSTSVQKPDKSQLASSLSSKREAATSLESGLSWPSPTPPFSAPSQDQATTSKDTLSSMSSPDLTSELGEGRHSPQTEVSRSQDQFSDMRISINQTPGNSLDFGFTVKWAFSRIFVASVEAGSPAEFSQLQVDDEIIAVNNTKFSYKDTKRWEEAMANAQETGNLVMDIRRYGKSGSPETKWIDTTSGIYSSEKSSNLSITTDFSESLQNSNTESREINGIRDESNTFESKASEPISLKNLKRRSQFFEQGSSDSVVPDLPVPTISAPSRWAWDPEEERKRQERWQKEQDRLLQEKYQREQEKLREEWQRAKQEAERENSKYLNEELMVLNSNSISLAAREPAIATRGEESKSRDREGTRTEEETGQQQQEEGANEDQGKTLQEQLALERERKLKEQQDQEEQEQKQRQAEAEKQKRQAEAEEQMRQTERERETSIKIYQYRRPVDSYDIPKREEESSGLLPSDRNKSRSTTELDDYPANKNGSSRYLERIGSNSSSQKSSKKEQAPSGAELERQQILQEMRKRTSLYDDNSWIRQRSSSINKEPICLPGIMRRGESLDNLDSPRTNSWRQSPWLNQPSGVYASSSVQDFSRPPPQLLSTSNRAYMRSPSSSIPPPSAGSVKTTSPSPTPRGHPPAAPQPGSQPRSSVCPVSVTSEALPQEPKSESETTNCTATTAISDSNLDGQPPCDVSLHTKALLQIEEEVVAADVDL</sequence>
<feature type="compositionally biased region" description="Basic and acidic residues" evidence="1">
    <location>
        <begin position="863"/>
        <end position="887"/>
    </location>
</feature>
<feature type="region of interest" description="Disordered" evidence="1">
    <location>
        <begin position="768"/>
        <end position="795"/>
    </location>
</feature>
<feature type="compositionally biased region" description="Basic and acidic residues" evidence="1">
    <location>
        <begin position="360"/>
        <end position="401"/>
    </location>
</feature>
<dbReference type="Pfam" id="PF00307">
    <property type="entry name" value="CH"/>
    <property type="match status" value="1"/>
</dbReference>
<dbReference type="Pfam" id="PF00595">
    <property type="entry name" value="PDZ"/>
    <property type="match status" value="1"/>
</dbReference>
<feature type="domain" description="PDZ" evidence="3">
    <location>
        <begin position="653"/>
        <end position="729"/>
    </location>
</feature>